<proteinExistence type="predicted"/>
<reference evidence="2" key="1">
    <citation type="submission" date="2019-08" db="EMBL/GenBank/DDBJ databases">
        <authorList>
            <person name="Kucharzyk K."/>
            <person name="Murdoch R.W."/>
            <person name="Higgins S."/>
            <person name="Loffler F."/>
        </authorList>
    </citation>
    <scope>NUCLEOTIDE SEQUENCE</scope>
</reference>
<organism evidence="2">
    <name type="scientific">bioreactor metagenome</name>
    <dbReference type="NCBI Taxonomy" id="1076179"/>
    <lineage>
        <taxon>unclassified sequences</taxon>
        <taxon>metagenomes</taxon>
        <taxon>ecological metagenomes</taxon>
    </lineage>
</organism>
<keyword evidence="1" id="KW-0472">Membrane</keyword>
<feature type="transmembrane region" description="Helical" evidence="1">
    <location>
        <begin position="70"/>
        <end position="91"/>
    </location>
</feature>
<feature type="transmembrane region" description="Helical" evidence="1">
    <location>
        <begin position="14"/>
        <end position="32"/>
    </location>
</feature>
<gene>
    <name evidence="2" type="ORF">SDC9_77500</name>
</gene>
<keyword evidence="1" id="KW-0812">Transmembrane</keyword>
<dbReference type="EMBL" id="VSSQ01005935">
    <property type="protein sequence ID" value="MPM30947.1"/>
    <property type="molecule type" value="Genomic_DNA"/>
</dbReference>
<evidence type="ECO:0000313" key="2">
    <source>
        <dbReference type="EMBL" id="MPM30947.1"/>
    </source>
</evidence>
<keyword evidence="1" id="KW-1133">Transmembrane helix</keyword>
<dbReference type="AlphaFoldDB" id="A0A644YRM0"/>
<comment type="caution">
    <text evidence="2">The sequence shown here is derived from an EMBL/GenBank/DDBJ whole genome shotgun (WGS) entry which is preliminary data.</text>
</comment>
<protein>
    <recommendedName>
        <fullName evidence="3">Polysaccharide biosynthesis protein C-terminal domain-containing protein</fullName>
    </recommendedName>
</protein>
<evidence type="ECO:0000256" key="1">
    <source>
        <dbReference type="SAM" id="Phobius"/>
    </source>
</evidence>
<name>A0A644YRM0_9ZZZZ</name>
<evidence type="ECO:0008006" key="3">
    <source>
        <dbReference type="Google" id="ProtNLM"/>
    </source>
</evidence>
<sequence length="144" mass="16219">MRQGLYAIGKSNEVLKLEIIRSILFIVAVIAGTFFESLVLAIFSCVAMYISTFLYVAMVNKLLPLHIKRLFISTLHTLALCLVMYGSIRISSSARNLHIIDLVFEILIGITVYVVGAKITKHEMFSYILSIIISNNIIKESYNE</sequence>
<feature type="transmembrane region" description="Helical" evidence="1">
    <location>
        <begin position="97"/>
        <end position="116"/>
    </location>
</feature>
<feature type="transmembrane region" description="Helical" evidence="1">
    <location>
        <begin position="38"/>
        <end position="58"/>
    </location>
</feature>
<accession>A0A644YRM0</accession>